<evidence type="ECO:0000313" key="1">
    <source>
        <dbReference type="EMBL" id="SMC40803.1"/>
    </source>
</evidence>
<dbReference type="STRING" id="1434700.SAMN06296427_10212"/>
<name>A0A1W1YXF6_9FLAO</name>
<evidence type="ECO:0000313" key="2">
    <source>
        <dbReference type="Proteomes" id="UP000192393"/>
    </source>
</evidence>
<protein>
    <submittedName>
        <fullName evidence="1">Uncharacterized protein</fullName>
    </submittedName>
</protein>
<sequence length="325" mass="39261">MKSVLFIYRNQNLAQAFVKHFRLNNYNVYEFYDEPISYFKFNLFQKIENLVYKKVFKDNKHLHEINERNFINHTNRSLKKLKRLNLKFDYCFVIRGDLIPENALKYAQDISGKMVDYQLDGIKVSQKILDYYYLFDKVFVFDESDVANYPEYNFTAITNCYFEDKIQEEKIIDFYYTGAYLPDRFENLKEIINYSGTEFNYKILLGAFRNMESPKEIEIITEPITYEENLQYAKRAKILLDFKREEHDGLSLRFFEAMNYNCKVITNNHSVKNYDFYNPDNIFITDFINFDGLEEFIKKRYQSIPSDIKSKYEFKSWISNILEDA</sequence>
<dbReference type="AlphaFoldDB" id="A0A1W1YXF6"/>
<reference evidence="2" key="1">
    <citation type="submission" date="2017-04" db="EMBL/GenBank/DDBJ databases">
        <authorList>
            <person name="Varghese N."/>
            <person name="Submissions S."/>
        </authorList>
    </citation>
    <scope>NUCLEOTIDE SEQUENCE [LARGE SCALE GENOMIC DNA]</scope>
    <source>
        <strain evidence="2">CGMCC 1.12708</strain>
    </source>
</reference>
<dbReference type="Proteomes" id="UP000192393">
    <property type="component" value="Unassembled WGS sequence"/>
</dbReference>
<gene>
    <name evidence="1" type="ORF">SAMN06296427_10212</name>
</gene>
<proteinExistence type="predicted"/>
<organism evidence="1 2">
    <name type="scientific">Moheibacter sediminis</name>
    <dbReference type="NCBI Taxonomy" id="1434700"/>
    <lineage>
        <taxon>Bacteria</taxon>
        <taxon>Pseudomonadati</taxon>
        <taxon>Bacteroidota</taxon>
        <taxon>Flavobacteriia</taxon>
        <taxon>Flavobacteriales</taxon>
        <taxon>Weeksellaceae</taxon>
        <taxon>Moheibacter</taxon>
    </lineage>
</organism>
<keyword evidence="2" id="KW-1185">Reference proteome</keyword>
<accession>A0A1W1YXF6</accession>
<dbReference type="EMBL" id="FWXS01000002">
    <property type="protein sequence ID" value="SMC40803.1"/>
    <property type="molecule type" value="Genomic_DNA"/>
</dbReference>